<dbReference type="SMART" id="SM00342">
    <property type="entry name" value="HTH_ARAC"/>
    <property type="match status" value="1"/>
</dbReference>
<accession>Q3JGA1</accession>
<dbReference type="Pfam" id="PF12833">
    <property type="entry name" value="HTH_18"/>
    <property type="match status" value="1"/>
</dbReference>
<proteinExistence type="predicted"/>
<dbReference type="PROSITE" id="PS01124">
    <property type="entry name" value="HTH_ARAC_FAMILY_2"/>
    <property type="match status" value="1"/>
</dbReference>
<dbReference type="GO" id="GO:0043565">
    <property type="term" value="F:sequence-specific DNA binding"/>
    <property type="evidence" value="ECO:0007669"/>
    <property type="project" value="InterPro"/>
</dbReference>
<dbReference type="InterPro" id="IPR018062">
    <property type="entry name" value="HTH_AraC-typ_CS"/>
</dbReference>
<sequence>MGECPDLAPGDSRQCEGRTAVAFTQSCKNIEQSCKSRGAGSRPVACRIARVRACYDHDSDARSLPMDQRHTRLESAAHAPPRPDAQTLAPREAARRELAALIERFAPADGAHPSAIPALSFFRCSSPVDLGCSVTRAAFVFAAQGAKRVTVAGQAYEYDHQQCLVTSVDLPMLSQVTRASAGAPYLCVKIALDVQRIAELSAEMRMPPPEAVPTGEGIVVGALSEPLFDAALRLVRLLDTPADIPILAPLIEKELLYRLLTSGLGARLRHIAVAGSQTYRIARAIEWLRHHYTEPLRVETLAQQVNMSVSSLHHHFKHVTTLSPLQYQKQLRLHEARRLLLGQHGDVGSVALRVGYDSPSQFSREYSRLFGAPPLRDVVQRRRNGTGVQE</sequence>
<protein>
    <submittedName>
        <fullName evidence="5">AraC family regulatory protein</fullName>
    </submittedName>
</protein>
<evidence type="ECO:0000256" key="3">
    <source>
        <dbReference type="ARBA" id="ARBA00023163"/>
    </source>
</evidence>
<dbReference type="PANTHER" id="PTHR43436:SF1">
    <property type="entry name" value="TRANSCRIPTIONAL REGULATORY PROTEIN"/>
    <property type="match status" value="1"/>
</dbReference>
<dbReference type="EMBL" id="CP000125">
    <property type="protein sequence ID" value="ABA51282.1"/>
    <property type="molecule type" value="Genomic_DNA"/>
</dbReference>
<dbReference type="Pfam" id="PF06719">
    <property type="entry name" value="AraC_N"/>
    <property type="match status" value="1"/>
</dbReference>
<evidence type="ECO:0000256" key="1">
    <source>
        <dbReference type="ARBA" id="ARBA00023015"/>
    </source>
</evidence>
<gene>
    <name evidence="5" type="ordered locus">BURPS1710b_A2251</name>
</gene>
<keyword evidence="2" id="KW-0238">DNA-binding</keyword>
<dbReference type="HOGENOM" id="CLU_000445_100_0_4"/>
<dbReference type="EnsemblBacteria" id="ABA51282">
    <property type="protein sequence ID" value="ABA51282"/>
    <property type="gene ID" value="BURPS1710b_A2251"/>
</dbReference>
<dbReference type="PANTHER" id="PTHR43436">
    <property type="entry name" value="ARAC-FAMILY TRANSCRIPTIONAL REGULATOR"/>
    <property type="match status" value="1"/>
</dbReference>
<dbReference type="AlphaFoldDB" id="Q3JGA1"/>
<evidence type="ECO:0000313" key="6">
    <source>
        <dbReference type="Proteomes" id="UP000002700"/>
    </source>
</evidence>
<keyword evidence="3" id="KW-0804">Transcription</keyword>
<evidence type="ECO:0000259" key="4">
    <source>
        <dbReference type="PROSITE" id="PS01124"/>
    </source>
</evidence>
<name>Q3JGA1_BURP1</name>
<dbReference type="KEGG" id="bpm:BURPS1710b_A2251"/>
<evidence type="ECO:0000313" key="5">
    <source>
        <dbReference type="EMBL" id="ABA51282.1"/>
    </source>
</evidence>
<feature type="domain" description="HTH araC/xylS-type" evidence="4">
    <location>
        <begin position="282"/>
        <end position="380"/>
    </location>
</feature>
<dbReference type="InterPro" id="IPR018060">
    <property type="entry name" value="HTH_AraC"/>
</dbReference>
<dbReference type="InterPro" id="IPR009057">
    <property type="entry name" value="Homeodomain-like_sf"/>
</dbReference>
<keyword evidence="1" id="KW-0805">Transcription regulation</keyword>
<organism evidence="5 6">
    <name type="scientific">Burkholderia pseudomallei (strain 1710b)</name>
    <dbReference type="NCBI Taxonomy" id="320372"/>
    <lineage>
        <taxon>Bacteria</taxon>
        <taxon>Pseudomonadati</taxon>
        <taxon>Pseudomonadota</taxon>
        <taxon>Betaproteobacteria</taxon>
        <taxon>Burkholderiales</taxon>
        <taxon>Burkholderiaceae</taxon>
        <taxon>Burkholderia</taxon>
        <taxon>pseudomallei group</taxon>
    </lineage>
</organism>
<reference evidence="5 6" key="1">
    <citation type="submission" date="2005-09" db="EMBL/GenBank/DDBJ databases">
        <authorList>
            <person name="Woods D.E."/>
            <person name="Nierman W.C."/>
        </authorList>
    </citation>
    <scope>NUCLEOTIDE SEQUENCE [LARGE SCALE GENOMIC DNA]</scope>
    <source>
        <strain evidence="5 6">1710b</strain>
    </source>
</reference>
<dbReference type="GO" id="GO:0003700">
    <property type="term" value="F:DNA-binding transcription factor activity"/>
    <property type="evidence" value="ECO:0007669"/>
    <property type="project" value="InterPro"/>
</dbReference>
<dbReference type="PROSITE" id="PS00041">
    <property type="entry name" value="HTH_ARAC_FAMILY_1"/>
    <property type="match status" value="1"/>
</dbReference>
<dbReference type="Gene3D" id="1.10.10.60">
    <property type="entry name" value="Homeodomain-like"/>
    <property type="match status" value="2"/>
</dbReference>
<dbReference type="InterPro" id="IPR009594">
    <property type="entry name" value="Tscrpt_reg_HTH_AraC_N"/>
</dbReference>
<dbReference type="SUPFAM" id="SSF46689">
    <property type="entry name" value="Homeodomain-like"/>
    <property type="match status" value="2"/>
</dbReference>
<dbReference type="Proteomes" id="UP000002700">
    <property type="component" value="Chromosome II"/>
</dbReference>
<evidence type="ECO:0000256" key="2">
    <source>
        <dbReference type="ARBA" id="ARBA00023125"/>
    </source>
</evidence>